<dbReference type="PANTHER" id="PTHR44757">
    <property type="entry name" value="DIGUANYLATE CYCLASE DGCP"/>
    <property type="match status" value="1"/>
</dbReference>
<protein>
    <recommendedName>
        <fullName evidence="12">PAS domain S-box-containing protein/diguanylate cyclase (GGDEF)-like protein</fullName>
    </recommendedName>
</protein>
<gene>
    <name evidence="10" type="ORF">GCM10022223_30880</name>
</gene>
<dbReference type="InterPro" id="IPR043128">
    <property type="entry name" value="Rev_trsase/Diguanyl_cyclase"/>
</dbReference>
<dbReference type="InterPro" id="IPR001610">
    <property type="entry name" value="PAC"/>
</dbReference>
<dbReference type="InterPro" id="IPR035965">
    <property type="entry name" value="PAS-like_dom_sf"/>
</dbReference>
<dbReference type="PROSITE" id="PS50113">
    <property type="entry name" value="PAC"/>
    <property type="match status" value="3"/>
</dbReference>
<dbReference type="CDD" id="cd01949">
    <property type="entry name" value="GGDEF"/>
    <property type="match status" value="1"/>
</dbReference>
<dbReference type="InterPro" id="IPR007895">
    <property type="entry name" value="MASE1"/>
</dbReference>
<dbReference type="Pfam" id="PF00990">
    <property type="entry name" value="GGDEF"/>
    <property type="match status" value="1"/>
</dbReference>
<dbReference type="Pfam" id="PF13426">
    <property type="entry name" value="PAS_9"/>
    <property type="match status" value="1"/>
</dbReference>
<evidence type="ECO:0000256" key="6">
    <source>
        <dbReference type="SAM" id="Phobius"/>
    </source>
</evidence>
<keyword evidence="11" id="KW-1185">Reference proteome</keyword>
<evidence type="ECO:0000259" key="7">
    <source>
        <dbReference type="PROSITE" id="PS50112"/>
    </source>
</evidence>
<comment type="subcellular location">
    <subcellularLocation>
        <location evidence="1">Cell membrane</location>
        <topology evidence="1">Multi-pass membrane protein</topology>
    </subcellularLocation>
</comment>
<dbReference type="Gene3D" id="2.10.70.100">
    <property type="match status" value="1"/>
</dbReference>
<evidence type="ECO:0000256" key="2">
    <source>
        <dbReference type="ARBA" id="ARBA00022475"/>
    </source>
</evidence>
<dbReference type="InterPro" id="IPR000700">
    <property type="entry name" value="PAS-assoc_C"/>
</dbReference>
<dbReference type="InterPro" id="IPR029787">
    <property type="entry name" value="Nucleotide_cyclase"/>
</dbReference>
<dbReference type="NCBIfam" id="TIGR00229">
    <property type="entry name" value="sensory_box"/>
    <property type="match status" value="2"/>
</dbReference>
<dbReference type="PANTHER" id="PTHR44757:SF2">
    <property type="entry name" value="BIOFILM ARCHITECTURE MAINTENANCE PROTEIN MBAA"/>
    <property type="match status" value="1"/>
</dbReference>
<feature type="domain" description="PAC" evidence="8">
    <location>
        <begin position="647"/>
        <end position="698"/>
    </location>
</feature>
<evidence type="ECO:0000313" key="11">
    <source>
        <dbReference type="Proteomes" id="UP001501074"/>
    </source>
</evidence>
<dbReference type="Gene3D" id="3.30.70.270">
    <property type="match status" value="1"/>
</dbReference>
<accession>A0ABP6ZKC0</accession>
<feature type="transmembrane region" description="Helical" evidence="6">
    <location>
        <begin position="241"/>
        <end position="258"/>
    </location>
</feature>
<feature type="transmembrane region" description="Helical" evidence="6">
    <location>
        <begin position="162"/>
        <end position="183"/>
    </location>
</feature>
<evidence type="ECO:0000256" key="5">
    <source>
        <dbReference type="ARBA" id="ARBA00023136"/>
    </source>
</evidence>
<dbReference type="Proteomes" id="UP001501074">
    <property type="component" value="Unassembled WGS sequence"/>
</dbReference>
<dbReference type="SMART" id="SM00267">
    <property type="entry name" value="GGDEF"/>
    <property type="match status" value="1"/>
</dbReference>
<dbReference type="PROSITE" id="PS50112">
    <property type="entry name" value="PAS"/>
    <property type="match status" value="2"/>
</dbReference>
<dbReference type="PROSITE" id="PS50887">
    <property type="entry name" value="GGDEF"/>
    <property type="match status" value="1"/>
</dbReference>
<feature type="domain" description="PAS" evidence="7">
    <location>
        <begin position="330"/>
        <end position="375"/>
    </location>
</feature>
<comment type="caution">
    <text evidence="10">The sequence shown here is derived from an EMBL/GenBank/DDBJ whole genome shotgun (WGS) entry which is preliminary data.</text>
</comment>
<evidence type="ECO:0000259" key="9">
    <source>
        <dbReference type="PROSITE" id="PS50887"/>
    </source>
</evidence>
<dbReference type="EMBL" id="BAAAZO010000004">
    <property type="protein sequence ID" value="GAA3612612.1"/>
    <property type="molecule type" value="Genomic_DNA"/>
</dbReference>
<dbReference type="InterPro" id="IPR013655">
    <property type="entry name" value="PAS_fold_3"/>
</dbReference>
<feature type="domain" description="PAC" evidence="8">
    <location>
        <begin position="378"/>
        <end position="430"/>
    </location>
</feature>
<dbReference type="Gene3D" id="3.30.450.20">
    <property type="entry name" value="PAS domain"/>
    <property type="match status" value="3"/>
</dbReference>
<dbReference type="RefSeq" id="WP_231482054.1">
    <property type="nucleotide sequence ID" value="NZ_BAAAZO010000004.1"/>
</dbReference>
<dbReference type="Pfam" id="PF05231">
    <property type="entry name" value="MASE1"/>
    <property type="match status" value="1"/>
</dbReference>
<feature type="domain" description="PAS" evidence="7">
    <location>
        <begin position="431"/>
        <end position="477"/>
    </location>
</feature>
<feature type="transmembrane region" description="Helical" evidence="6">
    <location>
        <begin position="270"/>
        <end position="290"/>
    </location>
</feature>
<dbReference type="InterPro" id="IPR052155">
    <property type="entry name" value="Biofilm_reg_signaling"/>
</dbReference>
<name>A0ABP6ZKC0_9ACTN</name>
<proteinExistence type="predicted"/>
<dbReference type="InterPro" id="IPR000014">
    <property type="entry name" value="PAS"/>
</dbReference>
<evidence type="ECO:0000256" key="1">
    <source>
        <dbReference type="ARBA" id="ARBA00004651"/>
    </source>
</evidence>
<dbReference type="InterPro" id="IPR013656">
    <property type="entry name" value="PAS_4"/>
</dbReference>
<keyword evidence="4 6" id="KW-1133">Transmembrane helix</keyword>
<sequence length="867" mass="92677">MTAPGRLARACLLLVSCLLIGLGVSEFGIRLLRDPALHVSVWWPLSGFGVALLARLRPRSWPIALLALGAGQFVTNLSTYYASPDRALLVLSAALGETLVISLLLRRAFPGGVLLDSPLAAARFAGCAVGGVMCGATVFALVQNAPDGQSVLGLGNGYLRSHSLGLLMVSPLFLASADAHSLLREVGRHRLNLEWAAQALVLGLTTAGVFLTDQRVVPDFVCAVPLIWGGLRLGPTRAMGSLLMMAVITTVGTLRGVGPVVQEPPAAQTFAVQAVLVSATLCTLFVVLAAEARSRLLERTRTDGADLVEAERIAGLGSSIWDLHSNETRWSAGMFVQMGREPGSVVPTADAYLELIHPDDRGVVVASLSRALEGGGLPDMQFRLLRPDNTERTLMVRNRLERDPDGRPARMRSTVLDVTQMRQAELDLQRAHTRLAGVLDAVEDVAIVGCDATSLLITFFSRGAERMLGWRADEVVGIHQPSIYHAPEDLERAQAGAGVGEQLLGLGDEVIRTGHSSSRWICVRHDGSRFPAQGSLTRVLGQDGQTESFIAVIVDLTQVLRAQAELQESEDRFRLAFDFAPMAMAVVMLEDGDPGRIERANPALCRFAALTEAKLVGRRLADLMTPAHAAAAATDLQSLLLEGGDSTTAERAFHRADGSEVWGLLSTSVVRPADGPPYLITMIEDITARMQLTERLRHEASHDPLTGLPNRQVLRRRLEDALGEAPADGPVAVLYVDLDGFKAVNDTLGHGAGDELLVQVADRIAGCVRGTDVVARLGGDEFAVLLPRVGYLGTARAIGERIVRTLAEPFTVEGSSCRIGASIGIALSTPQDARRAGDSVPQLLNAADEAMYEAKRSGKGRVEVSTR</sequence>
<feature type="domain" description="PAC" evidence="8">
    <location>
        <begin position="516"/>
        <end position="568"/>
    </location>
</feature>
<organism evidence="10 11">
    <name type="scientific">Kineosporia mesophila</name>
    <dbReference type="NCBI Taxonomy" id="566012"/>
    <lineage>
        <taxon>Bacteria</taxon>
        <taxon>Bacillati</taxon>
        <taxon>Actinomycetota</taxon>
        <taxon>Actinomycetes</taxon>
        <taxon>Kineosporiales</taxon>
        <taxon>Kineosporiaceae</taxon>
        <taxon>Kineosporia</taxon>
    </lineage>
</organism>
<feature type="transmembrane region" description="Helical" evidence="6">
    <location>
        <begin position="87"/>
        <end position="109"/>
    </location>
</feature>
<dbReference type="InterPro" id="IPR000160">
    <property type="entry name" value="GGDEF_dom"/>
</dbReference>
<dbReference type="SUPFAM" id="SSF55785">
    <property type="entry name" value="PYP-like sensor domain (PAS domain)"/>
    <property type="match status" value="3"/>
</dbReference>
<dbReference type="SMART" id="SM00091">
    <property type="entry name" value="PAS"/>
    <property type="match status" value="3"/>
</dbReference>
<evidence type="ECO:0008006" key="12">
    <source>
        <dbReference type="Google" id="ProtNLM"/>
    </source>
</evidence>
<dbReference type="SMART" id="SM00086">
    <property type="entry name" value="PAC"/>
    <property type="match status" value="3"/>
</dbReference>
<keyword evidence="2" id="KW-1003">Cell membrane</keyword>
<feature type="transmembrane region" description="Helical" evidence="6">
    <location>
        <begin position="35"/>
        <end position="54"/>
    </location>
</feature>
<dbReference type="Pfam" id="PF08448">
    <property type="entry name" value="PAS_4"/>
    <property type="match status" value="1"/>
</dbReference>
<evidence type="ECO:0000259" key="8">
    <source>
        <dbReference type="PROSITE" id="PS50113"/>
    </source>
</evidence>
<feature type="transmembrane region" description="Helical" evidence="6">
    <location>
        <begin position="61"/>
        <end position="81"/>
    </location>
</feature>
<evidence type="ECO:0000256" key="4">
    <source>
        <dbReference type="ARBA" id="ARBA00022989"/>
    </source>
</evidence>
<keyword evidence="3 6" id="KW-0812">Transmembrane</keyword>
<dbReference type="Pfam" id="PF08447">
    <property type="entry name" value="PAS_3"/>
    <property type="match status" value="1"/>
</dbReference>
<dbReference type="NCBIfam" id="TIGR00254">
    <property type="entry name" value="GGDEF"/>
    <property type="match status" value="1"/>
</dbReference>
<dbReference type="CDD" id="cd00130">
    <property type="entry name" value="PAS"/>
    <property type="match status" value="3"/>
</dbReference>
<feature type="transmembrane region" description="Helical" evidence="6">
    <location>
        <begin position="121"/>
        <end position="142"/>
    </location>
</feature>
<evidence type="ECO:0000256" key="3">
    <source>
        <dbReference type="ARBA" id="ARBA00022692"/>
    </source>
</evidence>
<feature type="transmembrane region" description="Helical" evidence="6">
    <location>
        <begin position="195"/>
        <end position="211"/>
    </location>
</feature>
<feature type="domain" description="GGDEF" evidence="9">
    <location>
        <begin position="729"/>
        <end position="867"/>
    </location>
</feature>
<evidence type="ECO:0000313" key="10">
    <source>
        <dbReference type="EMBL" id="GAA3612612.1"/>
    </source>
</evidence>
<dbReference type="SUPFAM" id="SSF55073">
    <property type="entry name" value="Nucleotide cyclase"/>
    <property type="match status" value="1"/>
</dbReference>
<reference evidence="11" key="1">
    <citation type="journal article" date="2019" name="Int. J. Syst. Evol. Microbiol.">
        <title>The Global Catalogue of Microorganisms (GCM) 10K type strain sequencing project: providing services to taxonomists for standard genome sequencing and annotation.</title>
        <authorList>
            <consortium name="The Broad Institute Genomics Platform"/>
            <consortium name="The Broad Institute Genome Sequencing Center for Infectious Disease"/>
            <person name="Wu L."/>
            <person name="Ma J."/>
        </authorList>
    </citation>
    <scope>NUCLEOTIDE SEQUENCE [LARGE SCALE GENOMIC DNA]</scope>
    <source>
        <strain evidence="11">JCM 16902</strain>
    </source>
</reference>
<keyword evidence="5 6" id="KW-0472">Membrane</keyword>